<name>A0A9D4N544_DREPO</name>
<organism evidence="3 5">
    <name type="scientific">Dreissena polymorpha</name>
    <name type="common">Zebra mussel</name>
    <name type="synonym">Mytilus polymorpha</name>
    <dbReference type="NCBI Taxonomy" id="45954"/>
    <lineage>
        <taxon>Eukaryota</taxon>
        <taxon>Metazoa</taxon>
        <taxon>Spiralia</taxon>
        <taxon>Lophotrochozoa</taxon>
        <taxon>Mollusca</taxon>
        <taxon>Bivalvia</taxon>
        <taxon>Autobranchia</taxon>
        <taxon>Heteroconchia</taxon>
        <taxon>Euheterodonta</taxon>
        <taxon>Imparidentia</taxon>
        <taxon>Neoheterodontei</taxon>
        <taxon>Myida</taxon>
        <taxon>Dreissenoidea</taxon>
        <taxon>Dreissenidae</taxon>
        <taxon>Dreissena</taxon>
    </lineage>
</organism>
<gene>
    <name evidence="1" type="ORF">DPMN_012040</name>
    <name evidence="2" type="ORF">DPMN_012042</name>
    <name evidence="3" type="ORF">DPMN_012044</name>
    <name evidence="4" type="ORF">DPMN_021748</name>
</gene>
<accession>A0A9D4N544</accession>
<dbReference type="EMBL" id="JAIWYP010000001">
    <property type="protein sequence ID" value="KAH3888019.1"/>
    <property type="molecule type" value="Genomic_DNA"/>
</dbReference>
<protein>
    <submittedName>
        <fullName evidence="3">Uncharacterized protein</fullName>
    </submittedName>
</protein>
<dbReference type="Proteomes" id="UP000828390">
    <property type="component" value="Unassembled WGS sequence"/>
</dbReference>
<evidence type="ECO:0000313" key="5">
    <source>
        <dbReference type="Proteomes" id="UP000828390"/>
    </source>
</evidence>
<evidence type="ECO:0000313" key="3">
    <source>
        <dbReference type="EMBL" id="KAH3888023.1"/>
    </source>
</evidence>
<dbReference type="EMBL" id="JAIWYP010000001">
    <property type="protein sequence ID" value="KAH3897560.1"/>
    <property type="molecule type" value="Genomic_DNA"/>
</dbReference>
<evidence type="ECO:0000313" key="2">
    <source>
        <dbReference type="EMBL" id="KAH3888021.1"/>
    </source>
</evidence>
<comment type="caution">
    <text evidence="3">The sequence shown here is derived from an EMBL/GenBank/DDBJ whole genome shotgun (WGS) entry which is preliminary data.</text>
</comment>
<dbReference type="EMBL" id="JAIWYP010000001">
    <property type="protein sequence ID" value="KAH3888021.1"/>
    <property type="molecule type" value="Genomic_DNA"/>
</dbReference>
<reference evidence="3" key="1">
    <citation type="journal article" date="2019" name="bioRxiv">
        <title>The Genome of the Zebra Mussel, Dreissena polymorpha: A Resource for Invasive Species Research.</title>
        <authorList>
            <person name="McCartney M.A."/>
            <person name="Auch B."/>
            <person name="Kono T."/>
            <person name="Mallez S."/>
            <person name="Zhang Y."/>
            <person name="Obille A."/>
            <person name="Becker A."/>
            <person name="Abrahante J.E."/>
            <person name="Garbe J."/>
            <person name="Badalamenti J.P."/>
            <person name="Herman A."/>
            <person name="Mangelson H."/>
            <person name="Liachko I."/>
            <person name="Sullivan S."/>
            <person name="Sone E.D."/>
            <person name="Koren S."/>
            <person name="Silverstein K.A.T."/>
            <person name="Beckman K.B."/>
            <person name="Gohl D.M."/>
        </authorList>
    </citation>
    <scope>NUCLEOTIDE SEQUENCE</scope>
    <source>
        <strain evidence="3">Duluth1</strain>
        <tissue evidence="3">Whole animal</tissue>
    </source>
</reference>
<sequence>MNHMAVRCRRLSCAPSIRPVIGVPPPDVLLSVHLVTGARVPLDFRFYNRRRRYHSTALIVQQLPR</sequence>
<reference evidence="3" key="2">
    <citation type="submission" date="2020-11" db="EMBL/GenBank/DDBJ databases">
        <authorList>
            <person name="McCartney M.A."/>
            <person name="Auch B."/>
            <person name="Kono T."/>
            <person name="Mallez S."/>
            <person name="Becker A."/>
            <person name="Gohl D.M."/>
            <person name="Silverstein K.A.T."/>
            <person name="Koren S."/>
            <person name="Bechman K.B."/>
            <person name="Herman A."/>
            <person name="Abrahante J.E."/>
            <person name="Garbe J."/>
        </authorList>
    </citation>
    <scope>NUCLEOTIDE SEQUENCE</scope>
    <source>
        <strain evidence="3">Duluth1</strain>
        <tissue evidence="3">Whole animal</tissue>
    </source>
</reference>
<proteinExistence type="predicted"/>
<dbReference type="AlphaFoldDB" id="A0A9D4N544"/>
<evidence type="ECO:0000313" key="4">
    <source>
        <dbReference type="EMBL" id="KAH3897560.1"/>
    </source>
</evidence>
<dbReference type="EMBL" id="JAIWYP010000001">
    <property type="protein sequence ID" value="KAH3888023.1"/>
    <property type="molecule type" value="Genomic_DNA"/>
</dbReference>
<evidence type="ECO:0000313" key="1">
    <source>
        <dbReference type="EMBL" id="KAH3888019.1"/>
    </source>
</evidence>
<keyword evidence="5" id="KW-1185">Reference proteome</keyword>